<proteinExistence type="inferred from homology"/>
<organism evidence="6 7">
    <name type="scientific">Penicillium argentinense</name>
    <dbReference type="NCBI Taxonomy" id="1131581"/>
    <lineage>
        <taxon>Eukaryota</taxon>
        <taxon>Fungi</taxon>
        <taxon>Dikarya</taxon>
        <taxon>Ascomycota</taxon>
        <taxon>Pezizomycotina</taxon>
        <taxon>Eurotiomycetes</taxon>
        <taxon>Eurotiomycetidae</taxon>
        <taxon>Eurotiales</taxon>
        <taxon>Aspergillaceae</taxon>
        <taxon>Penicillium</taxon>
    </lineage>
</organism>
<dbReference type="Proteomes" id="UP001149074">
    <property type="component" value="Unassembled WGS sequence"/>
</dbReference>
<evidence type="ECO:0000313" key="6">
    <source>
        <dbReference type="EMBL" id="KAJ5102535.1"/>
    </source>
</evidence>
<evidence type="ECO:0000256" key="1">
    <source>
        <dbReference type="ARBA" id="ARBA00010409"/>
    </source>
</evidence>
<dbReference type="EMBL" id="JAPQKI010000004">
    <property type="protein sequence ID" value="KAJ5102535.1"/>
    <property type="molecule type" value="Genomic_DNA"/>
</dbReference>
<dbReference type="PANTHER" id="PTHR14387:SF0">
    <property type="entry name" value="DUF2428 DOMAIN-CONTAINING PROTEIN"/>
    <property type="match status" value="1"/>
</dbReference>
<sequence>GIALAMDCNSSHGTTGAPPTDMEDISQNIQFLPEKTLQVIAKGPLVQLTLNSTDTEQITRVWLSLLQTLCTPSLSHLHSLAVCNATSAFLDAAVNAQNEGTRELALQPESWLDVFDVFLSRYEDAKPKPLKQILASLITILAKHHKEPTKKILQKAIADATFPSVLLGEPRSRLKASLVCLELVLRKGAILSSELINLVQNWMIENRTRWVPVFEKDCQGLLMNGSQATLDLISVDPSEELAANIFFLGLLNQTNNREMCGSAGGMLAAFVKKLKSECPSRNLSAIWVAPVRHMVLQNMNHLESLANQVLQPLFTIDPTGFKSFVQSLPLESLLAGDMSSAAESEFILLFSALQMGKKINLVVDDFDFSKPSESKGTTLPKMVLKSDIIGRFLFHSVPGIRIAALSLLINALSTVKPFTTSAAIAILRGLPSMHAESDAHSRGEIMSLTRKFIVRMKGGVVRDQDVLDVSNAAQGQPSAIVSRNDTETRNTLETYLQFLRSDLCVTASYARHISALKALKLLIISGLDPRSDVFSNKADIDTTWKLHVEIFDARLLRLLVDLLLDPFEEVRQTSLSIINLFPQQILLGSLIDRQPAVAMRLTDALTRAENVASNTSRADHADTVARLYHILFCAASFGNSSVAASDCWSTKASVVNTIVTRLEERLSSSKGLFNSSMREAPLHGYMSGLRYIVLMPNFHTLLPVNGNSSSWRSIHDRIIGICDRVWEEVKPVLCIDSPEGHTDEPIQDLSVGPKDILSYSWRALRESSLLLHATIINATYGPEGADGLNRADFEKVGRTSFTQLAELRHRGAFSTVATTFTVTCQRCSQSKDAPIQELPEIWYKEAKKTIFESASKLTRRSAGLPALITGILCAAPGSPFFKQALTELHDISRLPVEYSKEEQYLKLPQVHAMNCLKDIFTNNKLGPHTERFIMPALTLSAERLGSPIWALRNSGLMLFRALLTRMCRLVYGAGAGFGGESGSEPGSKISFPKYPGLLELLSSLLTTSEDATAEGTDIVTERIFPALELIGEKIPTVADNNDTMLCELVSEHFKSPVWGIREHAARVYASLLTRTNILHDMRALMGQLQDKISENYLHANVLCARYSLRRFAMTTDSFWTSYLDEILSTLECILATVFPIAKSPFVATALVEILNDTLERSMEAGVEGKLFSTYVQSITSVNIVFVARVGPLVEQIAAKQDLDGISDYVFDASQRNWNLTSTTRSSSLLRRSLMWCKVLTILSSGQWDLLPTYFGGVATFDPDAATWICEQLEERFDMTEKYMKPLADLYSSALLRSYEPSIRIAAASNLASILEKQLSSTGDLAHFALPYEDLAKSFKPHAAIETWNRQATDAELRLQGCLLAIRASIEKQTLAPLSRDFQTWTVKLRSALSEETEFTTRYAAALSLHSFSQGLRPLGSPPRVDSALLDIYLVLYDLLNDDDDEVRDSAASTASWVLSYSSVSPGTAVMLGPLNASSLLASFVTEHYSHSAQFARRVIRYLTGQESRISGSDDQTHLIPVVDLVAEYRQESTVLFVEEKQNLFIDEVREIDVWAPALTHLTKNACPETLVRQVSSWVSEGLQYLLSLVSQDAGQDGLLGWLSKPESFTLGVRIFSISAALTSPGFAVPELLEADQQVMRSRLHSLLNAGQSASVHDQWLLRIRTALNLEV</sequence>
<comment type="caution">
    <text evidence="6">The sequence shown here is derived from an EMBL/GenBank/DDBJ whole genome shotgun (WGS) entry which is preliminary data.</text>
</comment>
<evidence type="ECO:0000256" key="2">
    <source>
        <dbReference type="ARBA" id="ARBA00022694"/>
    </source>
</evidence>
<dbReference type="InterPro" id="IPR016024">
    <property type="entry name" value="ARM-type_fold"/>
</dbReference>
<keyword evidence="2" id="KW-0819">tRNA processing</keyword>
<feature type="domain" description="tRNA (32-2'-O)-methyltransferase regulator THADA-like C-terminal TPR repeats region" evidence="5">
    <location>
        <begin position="952"/>
        <end position="1105"/>
    </location>
</feature>
<evidence type="ECO:0000259" key="3">
    <source>
        <dbReference type="Pfam" id="PF10350"/>
    </source>
</evidence>
<name>A0A9W9FLS8_9EURO</name>
<dbReference type="RefSeq" id="XP_056475915.1">
    <property type="nucleotide sequence ID" value="XM_056615558.1"/>
</dbReference>
<dbReference type="OrthoDB" id="289314at2759"/>
<evidence type="ECO:0000313" key="7">
    <source>
        <dbReference type="Proteomes" id="UP001149074"/>
    </source>
</evidence>
<gene>
    <name evidence="6" type="ORF">N7532_003064</name>
</gene>
<dbReference type="Pfam" id="PF26523">
    <property type="entry name" value="Trm732_C"/>
    <property type="match status" value="1"/>
</dbReference>
<dbReference type="GO" id="GO:0030488">
    <property type="term" value="P:tRNA methylation"/>
    <property type="evidence" value="ECO:0007669"/>
    <property type="project" value="TreeGrafter"/>
</dbReference>
<dbReference type="Pfam" id="PF25151">
    <property type="entry name" value="TPR_Trm732_C"/>
    <property type="match status" value="1"/>
</dbReference>
<evidence type="ECO:0000259" key="4">
    <source>
        <dbReference type="Pfam" id="PF25150"/>
    </source>
</evidence>
<reference evidence="6" key="1">
    <citation type="submission" date="2022-11" db="EMBL/GenBank/DDBJ databases">
        <authorList>
            <person name="Petersen C."/>
        </authorList>
    </citation>
    <scope>NUCLEOTIDE SEQUENCE</scope>
    <source>
        <strain evidence="6">IBT 30761</strain>
    </source>
</reference>
<reference evidence="6" key="2">
    <citation type="journal article" date="2023" name="IMA Fungus">
        <title>Comparative genomic study of the Penicillium genus elucidates a diverse pangenome and 15 lateral gene transfer events.</title>
        <authorList>
            <person name="Petersen C."/>
            <person name="Sorensen T."/>
            <person name="Nielsen M.R."/>
            <person name="Sondergaard T.E."/>
            <person name="Sorensen J.L."/>
            <person name="Fitzpatrick D.A."/>
            <person name="Frisvad J.C."/>
            <person name="Nielsen K.L."/>
        </authorList>
    </citation>
    <scope>NUCLEOTIDE SEQUENCE</scope>
    <source>
        <strain evidence="6">IBT 30761</strain>
    </source>
</reference>
<feature type="domain" description="DUF2428" evidence="3">
    <location>
        <begin position="714"/>
        <end position="950"/>
    </location>
</feature>
<dbReference type="InterPro" id="IPR056842">
    <property type="entry name" value="THADA-like_TPR_C"/>
</dbReference>
<accession>A0A9W9FLS8</accession>
<dbReference type="GeneID" id="81354537"/>
<dbReference type="GO" id="GO:0005829">
    <property type="term" value="C:cytosol"/>
    <property type="evidence" value="ECO:0007669"/>
    <property type="project" value="TreeGrafter"/>
</dbReference>
<dbReference type="SUPFAM" id="SSF48371">
    <property type="entry name" value="ARM repeat"/>
    <property type="match status" value="1"/>
</dbReference>
<feature type="non-terminal residue" evidence="6">
    <location>
        <position position="1"/>
    </location>
</feature>
<dbReference type="InterPro" id="IPR019442">
    <property type="entry name" value="THADA/TRM732_DUF2428"/>
</dbReference>
<protein>
    <submittedName>
        <fullName evidence="6">Armadillo-like helical</fullName>
    </submittedName>
</protein>
<keyword evidence="7" id="KW-1185">Reference proteome</keyword>
<comment type="similarity">
    <text evidence="1">Belongs to the THADA family.</text>
</comment>
<dbReference type="InterPro" id="IPR056843">
    <property type="entry name" value="THADA-like_TPR"/>
</dbReference>
<dbReference type="Pfam" id="PF10350">
    <property type="entry name" value="DUF2428"/>
    <property type="match status" value="1"/>
</dbReference>
<dbReference type="Pfam" id="PF25150">
    <property type="entry name" value="TPR_Trm732"/>
    <property type="match status" value="1"/>
</dbReference>
<dbReference type="InterPro" id="IPR051954">
    <property type="entry name" value="tRNA_methyltransferase_THADA"/>
</dbReference>
<dbReference type="PANTHER" id="PTHR14387">
    <property type="entry name" value="THADA/DEATH RECEPTOR INTERACTING PROTEIN"/>
    <property type="match status" value="1"/>
</dbReference>
<feature type="domain" description="tRNA (32-2'-O)-methyltransferase regulator THADA-like TPR repeats region" evidence="4">
    <location>
        <begin position="286"/>
        <end position="572"/>
    </location>
</feature>
<evidence type="ECO:0000259" key="5">
    <source>
        <dbReference type="Pfam" id="PF25151"/>
    </source>
</evidence>